<comment type="caution">
    <text evidence="1">The sequence shown here is derived from an EMBL/GenBank/DDBJ whole genome shotgun (WGS) entry which is preliminary data.</text>
</comment>
<dbReference type="AlphaFoldDB" id="U2JGI1"/>
<protein>
    <recommendedName>
        <fullName evidence="3">HTH arsR-type domain-containing protein</fullName>
    </recommendedName>
</protein>
<proteinExistence type="predicted"/>
<accession>U2JGI1</accession>
<evidence type="ECO:0000313" key="2">
    <source>
        <dbReference type="Proteomes" id="UP000016617"/>
    </source>
</evidence>
<name>U2JGI1_9STRE</name>
<sequence length="40" mass="4854">MQILKEANLLKTKKSKKFVLYEPTELVTQLMPDFYQFFKN</sequence>
<dbReference type="EMBL" id="AWVA01000004">
    <property type="protein sequence ID" value="ERJ79147.1"/>
    <property type="molecule type" value="Genomic_DNA"/>
</dbReference>
<evidence type="ECO:0000313" key="1">
    <source>
        <dbReference type="EMBL" id="ERJ79147.1"/>
    </source>
</evidence>
<dbReference type="HOGENOM" id="CLU_3297424_0_0_9"/>
<organism evidence="1 2">
    <name type="scientific">Streptococcus sobrinus W1703</name>
    <dbReference type="NCBI Taxonomy" id="1227275"/>
    <lineage>
        <taxon>Bacteria</taxon>
        <taxon>Bacillati</taxon>
        <taxon>Bacillota</taxon>
        <taxon>Bacilli</taxon>
        <taxon>Lactobacillales</taxon>
        <taxon>Streptococcaceae</taxon>
        <taxon>Streptococcus</taxon>
    </lineage>
</organism>
<dbReference type="Proteomes" id="UP000016617">
    <property type="component" value="Unassembled WGS sequence"/>
</dbReference>
<gene>
    <name evidence="1" type="ORF">HMPREF1557_00050</name>
</gene>
<dbReference type="PATRIC" id="fig|1227275.3.peg.45"/>
<reference evidence="1 2" key="1">
    <citation type="submission" date="2013-06" db="EMBL/GenBank/DDBJ databases">
        <authorList>
            <person name="Weinstock G."/>
            <person name="Sodergren E."/>
            <person name="Lobos E.A."/>
            <person name="Fulton L."/>
            <person name="Fulton R."/>
            <person name="Courtney L."/>
            <person name="Fronick C."/>
            <person name="O'Laughlin M."/>
            <person name="Godfrey J."/>
            <person name="Wilson R.M."/>
            <person name="Miner T."/>
            <person name="Farmer C."/>
            <person name="Delehaunty K."/>
            <person name="Cordes M."/>
            <person name="Minx P."/>
            <person name="Tomlinson C."/>
            <person name="Chen J."/>
            <person name="Wollam A."/>
            <person name="Pepin K.H."/>
            <person name="Bhonagiri V."/>
            <person name="Zhang X."/>
            <person name="Warren W."/>
            <person name="Mitreva M."/>
            <person name="Mardis E.R."/>
            <person name="Wilson R.K."/>
        </authorList>
    </citation>
    <scope>NUCLEOTIDE SEQUENCE [LARGE SCALE GENOMIC DNA]</scope>
    <source>
        <strain evidence="1 2">W1703</strain>
    </source>
</reference>
<evidence type="ECO:0008006" key="3">
    <source>
        <dbReference type="Google" id="ProtNLM"/>
    </source>
</evidence>